<sequence length="118" mass="13309">MKVYKSPLGPMYVVPVFFVDCLSCIRRRNQASKYFRCQLPSLDIYLADLTTEGPVDEAQYLSDEEINFFQDKSDLSSWDGSDEDSESGWSGGEINYEDEFEDASDDGGADESSDEDNN</sequence>
<gene>
    <name evidence="2" type="ORF">Pfra01_002541200</name>
</gene>
<evidence type="ECO:0000313" key="3">
    <source>
        <dbReference type="Proteomes" id="UP001165121"/>
    </source>
</evidence>
<dbReference type="AlphaFoldDB" id="A0A9W7D9A7"/>
<keyword evidence="3" id="KW-1185">Reference proteome</keyword>
<dbReference type="OrthoDB" id="145412at2759"/>
<name>A0A9W7D9A7_9STRA</name>
<dbReference type="EMBL" id="BSXT01004773">
    <property type="protein sequence ID" value="GMF58909.1"/>
    <property type="molecule type" value="Genomic_DNA"/>
</dbReference>
<feature type="region of interest" description="Disordered" evidence="1">
    <location>
        <begin position="72"/>
        <end position="118"/>
    </location>
</feature>
<dbReference type="Proteomes" id="UP001165121">
    <property type="component" value="Unassembled WGS sequence"/>
</dbReference>
<feature type="compositionally biased region" description="Acidic residues" evidence="1">
    <location>
        <begin position="95"/>
        <end position="118"/>
    </location>
</feature>
<reference evidence="2" key="1">
    <citation type="submission" date="2023-04" db="EMBL/GenBank/DDBJ databases">
        <title>Phytophthora fragariaefolia NBRC 109709.</title>
        <authorList>
            <person name="Ichikawa N."/>
            <person name="Sato H."/>
            <person name="Tonouchi N."/>
        </authorList>
    </citation>
    <scope>NUCLEOTIDE SEQUENCE</scope>
    <source>
        <strain evidence="2">NBRC 109709</strain>
    </source>
</reference>
<proteinExistence type="predicted"/>
<evidence type="ECO:0000313" key="2">
    <source>
        <dbReference type="EMBL" id="GMF58909.1"/>
    </source>
</evidence>
<evidence type="ECO:0000256" key="1">
    <source>
        <dbReference type="SAM" id="MobiDB-lite"/>
    </source>
</evidence>
<accession>A0A9W7D9A7</accession>
<organism evidence="2 3">
    <name type="scientific">Phytophthora fragariaefolia</name>
    <dbReference type="NCBI Taxonomy" id="1490495"/>
    <lineage>
        <taxon>Eukaryota</taxon>
        <taxon>Sar</taxon>
        <taxon>Stramenopiles</taxon>
        <taxon>Oomycota</taxon>
        <taxon>Peronosporomycetes</taxon>
        <taxon>Peronosporales</taxon>
        <taxon>Peronosporaceae</taxon>
        <taxon>Phytophthora</taxon>
    </lineage>
</organism>
<protein>
    <submittedName>
        <fullName evidence="2">Unnamed protein product</fullName>
    </submittedName>
</protein>
<comment type="caution">
    <text evidence="2">The sequence shown here is derived from an EMBL/GenBank/DDBJ whole genome shotgun (WGS) entry which is preliminary data.</text>
</comment>